<sequence>MNAACSSVICMTRYAASKFLSINIDISCWMKRLYAINGILLLLCIYGPQIFQ</sequence>
<name>A0A0M3HJA8_ASCLU</name>
<keyword evidence="1" id="KW-1133">Transmembrane helix</keyword>
<dbReference type="WBParaSite" id="ALUE_0000160301-mRNA-1">
    <property type="protein sequence ID" value="ALUE_0000160301-mRNA-1"/>
    <property type="gene ID" value="ALUE_0000160301"/>
</dbReference>
<evidence type="ECO:0000256" key="1">
    <source>
        <dbReference type="SAM" id="Phobius"/>
    </source>
</evidence>
<dbReference type="AlphaFoldDB" id="A0A0M3HJA8"/>
<proteinExistence type="predicted"/>
<dbReference type="Proteomes" id="UP000036681">
    <property type="component" value="Unplaced"/>
</dbReference>
<evidence type="ECO:0000313" key="2">
    <source>
        <dbReference type="Proteomes" id="UP000036681"/>
    </source>
</evidence>
<reference evidence="3" key="1">
    <citation type="submission" date="2017-02" db="UniProtKB">
        <authorList>
            <consortium name="WormBaseParasite"/>
        </authorList>
    </citation>
    <scope>IDENTIFICATION</scope>
</reference>
<keyword evidence="1" id="KW-0472">Membrane</keyword>
<keyword evidence="2" id="KW-1185">Reference proteome</keyword>
<accession>A0A0M3HJA8</accession>
<organism evidence="2 3">
    <name type="scientific">Ascaris lumbricoides</name>
    <name type="common">Giant roundworm</name>
    <dbReference type="NCBI Taxonomy" id="6252"/>
    <lineage>
        <taxon>Eukaryota</taxon>
        <taxon>Metazoa</taxon>
        <taxon>Ecdysozoa</taxon>
        <taxon>Nematoda</taxon>
        <taxon>Chromadorea</taxon>
        <taxon>Rhabditida</taxon>
        <taxon>Spirurina</taxon>
        <taxon>Ascaridomorpha</taxon>
        <taxon>Ascaridoidea</taxon>
        <taxon>Ascarididae</taxon>
        <taxon>Ascaris</taxon>
    </lineage>
</organism>
<evidence type="ECO:0000313" key="3">
    <source>
        <dbReference type="WBParaSite" id="ALUE_0000160301-mRNA-1"/>
    </source>
</evidence>
<protein>
    <submittedName>
        <fullName evidence="3">G-protein coupled receptors family 1 profile domain-containing protein</fullName>
    </submittedName>
</protein>
<keyword evidence="1" id="KW-0812">Transmembrane</keyword>
<feature type="transmembrane region" description="Helical" evidence="1">
    <location>
        <begin position="33"/>
        <end position="51"/>
    </location>
</feature>